<evidence type="ECO:0000256" key="2">
    <source>
        <dbReference type="SAM" id="Phobius"/>
    </source>
</evidence>
<protein>
    <recommendedName>
        <fullName evidence="6">Mid2 domain-containing protein</fullName>
    </recommendedName>
</protein>
<keyword evidence="3" id="KW-0732">Signal</keyword>
<evidence type="ECO:0000313" key="4">
    <source>
        <dbReference type="EMBL" id="THU87332.1"/>
    </source>
</evidence>
<keyword evidence="2" id="KW-0812">Transmembrane</keyword>
<evidence type="ECO:0000256" key="3">
    <source>
        <dbReference type="SAM" id="SignalP"/>
    </source>
</evidence>
<keyword evidence="2" id="KW-1133">Transmembrane helix</keyword>
<dbReference type="EMBL" id="ML179455">
    <property type="protein sequence ID" value="THU87332.1"/>
    <property type="molecule type" value="Genomic_DNA"/>
</dbReference>
<proteinExistence type="predicted"/>
<sequence length="372" mass="39731">MRLNYLLLSRSTIFTLSTLLSEYSVIAQLGILGGNGVHLTIFDDGRNGEAESLTSELVLPTPPSFPFSSLFSPVFISSNTSFAETNEADTTQTPVTSNPRPTSEASINNIPEPESVQPQSSSSSTSTKASSPRVSPTMSSSFTSTDTSFVSLSSSVEPSTTPLPVSSSSLSTTPGVEPSTTSSPNFSNGEAGTKNTAAVVGIVFGCCGIAIVLICLTIFLRRRRQNKPLKTSGKSVERDSDTSGHLASQLASADERAVLVTEPSNSDSGLPRGFQSPSEPYLRSSESHASSTESPISPSTTHQKFITEDPLVQMRELEGAIAISNDGVHVQDLRATLSVIMEQIRRSNGQYDPYWTREFMDEPPPEYAAESQ</sequence>
<feature type="region of interest" description="Disordered" evidence="1">
    <location>
        <begin position="227"/>
        <end position="304"/>
    </location>
</feature>
<feature type="compositionally biased region" description="Polar residues" evidence="1">
    <location>
        <begin position="178"/>
        <end position="191"/>
    </location>
</feature>
<keyword evidence="2" id="KW-0472">Membrane</keyword>
<evidence type="ECO:0000313" key="5">
    <source>
        <dbReference type="Proteomes" id="UP000297245"/>
    </source>
</evidence>
<name>A0A4S8LEE9_DENBC</name>
<evidence type="ECO:0008006" key="6">
    <source>
        <dbReference type="Google" id="ProtNLM"/>
    </source>
</evidence>
<keyword evidence="5" id="KW-1185">Reference proteome</keyword>
<dbReference type="Proteomes" id="UP000297245">
    <property type="component" value="Unassembled WGS sequence"/>
</dbReference>
<reference evidence="4 5" key="1">
    <citation type="journal article" date="2019" name="Nat. Ecol. Evol.">
        <title>Megaphylogeny resolves global patterns of mushroom evolution.</title>
        <authorList>
            <person name="Varga T."/>
            <person name="Krizsan K."/>
            <person name="Foldi C."/>
            <person name="Dima B."/>
            <person name="Sanchez-Garcia M."/>
            <person name="Sanchez-Ramirez S."/>
            <person name="Szollosi G.J."/>
            <person name="Szarkandi J.G."/>
            <person name="Papp V."/>
            <person name="Albert L."/>
            <person name="Andreopoulos W."/>
            <person name="Angelini C."/>
            <person name="Antonin V."/>
            <person name="Barry K.W."/>
            <person name="Bougher N.L."/>
            <person name="Buchanan P."/>
            <person name="Buyck B."/>
            <person name="Bense V."/>
            <person name="Catcheside P."/>
            <person name="Chovatia M."/>
            <person name="Cooper J."/>
            <person name="Damon W."/>
            <person name="Desjardin D."/>
            <person name="Finy P."/>
            <person name="Geml J."/>
            <person name="Haridas S."/>
            <person name="Hughes K."/>
            <person name="Justo A."/>
            <person name="Karasinski D."/>
            <person name="Kautmanova I."/>
            <person name="Kiss B."/>
            <person name="Kocsube S."/>
            <person name="Kotiranta H."/>
            <person name="LaButti K.M."/>
            <person name="Lechner B.E."/>
            <person name="Liimatainen K."/>
            <person name="Lipzen A."/>
            <person name="Lukacs Z."/>
            <person name="Mihaltcheva S."/>
            <person name="Morgado L.N."/>
            <person name="Niskanen T."/>
            <person name="Noordeloos M.E."/>
            <person name="Ohm R.A."/>
            <person name="Ortiz-Santana B."/>
            <person name="Ovrebo C."/>
            <person name="Racz N."/>
            <person name="Riley R."/>
            <person name="Savchenko A."/>
            <person name="Shiryaev A."/>
            <person name="Soop K."/>
            <person name="Spirin V."/>
            <person name="Szebenyi C."/>
            <person name="Tomsovsky M."/>
            <person name="Tulloss R.E."/>
            <person name="Uehling J."/>
            <person name="Grigoriev I.V."/>
            <person name="Vagvolgyi C."/>
            <person name="Papp T."/>
            <person name="Martin F.M."/>
            <person name="Miettinen O."/>
            <person name="Hibbett D.S."/>
            <person name="Nagy L.G."/>
        </authorList>
    </citation>
    <scope>NUCLEOTIDE SEQUENCE [LARGE SCALE GENOMIC DNA]</scope>
    <source>
        <strain evidence="4 5">CBS 962.96</strain>
    </source>
</reference>
<organism evidence="4 5">
    <name type="scientific">Dendrothele bispora (strain CBS 962.96)</name>
    <dbReference type="NCBI Taxonomy" id="1314807"/>
    <lineage>
        <taxon>Eukaryota</taxon>
        <taxon>Fungi</taxon>
        <taxon>Dikarya</taxon>
        <taxon>Basidiomycota</taxon>
        <taxon>Agaricomycotina</taxon>
        <taxon>Agaricomycetes</taxon>
        <taxon>Agaricomycetidae</taxon>
        <taxon>Agaricales</taxon>
        <taxon>Agaricales incertae sedis</taxon>
        <taxon>Dendrothele</taxon>
    </lineage>
</organism>
<feature type="chain" id="PRO_5020216896" description="Mid2 domain-containing protein" evidence="3">
    <location>
        <begin position="18"/>
        <end position="372"/>
    </location>
</feature>
<evidence type="ECO:0000256" key="1">
    <source>
        <dbReference type="SAM" id="MobiDB-lite"/>
    </source>
</evidence>
<feature type="signal peptide" evidence="3">
    <location>
        <begin position="1"/>
        <end position="17"/>
    </location>
</feature>
<feature type="region of interest" description="Disordered" evidence="1">
    <location>
        <begin position="83"/>
        <end position="191"/>
    </location>
</feature>
<feature type="compositionally biased region" description="Polar residues" evidence="1">
    <location>
        <begin position="83"/>
        <end position="109"/>
    </location>
</feature>
<gene>
    <name evidence="4" type="ORF">K435DRAFT_782513</name>
</gene>
<accession>A0A4S8LEE9</accession>
<feature type="compositionally biased region" description="Low complexity" evidence="1">
    <location>
        <begin position="111"/>
        <end position="174"/>
    </location>
</feature>
<dbReference type="AlphaFoldDB" id="A0A4S8LEE9"/>
<feature type="compositionally biased region" description="Low complexity" evidence="1">
    <location>
        <begin position="287"/>
        <end position="302"/>
    </location>
</feature>
<feature type="transmembrane region" description="Helical" evidence="2">
    <location>
        <begin position="197"/>
        <end position="220"/>
    </location>
</feature>